<sequence>MRLRGIAGLTLTAGMLAGCATTVGPVHVGSPNPFGYLKKSAVCSTTPIKKEADGQLSTTMTVRSDDGLCEVLVSQPDGKPYLSFGASPAPEHGKAFLYTLDNDTHVTYTPTQGYAGQDQFTVILIPGPGQQRTRLTVTAQVDATGVYIPHPAVTAPVPAAAEKKVVTTKRAARPAKAATKN</sequence>
<reference evidence="2 3" key="1">
    <citation type="submission" date="2020-08" db="EMBL/GenBank/DDBJ databases">
        <title>Genomic Encyclopedia of Type Strains, Phase IV (KMG-IV): sequencing the most valuable type-strain genomes for metagenomic binning, comparative biology and taxonomic classification.</title>
        <authorList>
            <person name="Goeker M."/>
        </authorList>
    </citation>
    <scope>NUCLEOTIDE SEQUENCE [LARGE SCALE GENOMIC DNA]</scope>
    <source>
        <strain evidence="2 3">DSM 4491</strain>
    </source>
</reference>
<evidence type="ECO:0000256" key="1">
    <source>
        <dbReference type="SAM" id="SignalP"/>
    </source>
</evidence>
<evidence type="ECO:0008006" key="4">
    <source>
        <dbReference type="Google" id="ProtNLM"/>
    </source>
</evidence>
<evidence type="ECO:0000313" key="3">
    <source>
        <dbReference type="Proteomes" id="UP000578000"/>
    </source>
</evidence>
<feature type="chain" id="PRO_5032690933" description="Lipoprotein" evidence="1">
    <location>
        <begin position="21"/>
        <end position="181"/>
    </location>
</feature>
<name>A0A841QB34_9PROT</name>
<dbReference type="Proteomes" id="UP000578000">
    <property type="component" value="Unassembled WGS sequence"/>
</dbReference>
<protein>
    <recommendedName>
        <fullName evidence="4">Lipoprotein</fullName>
    </recommendedName>
</protein>
<keyword evidence="1" id="KW-0732">Signal</keyword>
<dbReference type="EMBL" id="JACHIE010000001">
    <property type="protein sequence ID" value="MBB6455939.1"/>
    <property type="molecule type" value="Genomic_DNA"/>
</dbReference>
<dbReference type="RefSeq" id="WP_253545049.1">
    <property type="nucleotide sequence ID" value="NZ_BAABDB010000006.1"/>
</dbReference>
<dbReference type="Gene3D" id="2.60.40.3440">
    <property type="match status" value="1"/>
</dbReference>
<accession>A0A841QB34</accession>
<proteinExistence type="predicted"/>
<comment type="caution">
    <text evidence="2">The sequence shown here is derived from an EMBL/GenBank/DDBJ whole genome shotgun (WGS) entry which is preliminary data.</text>
</comment>
<dbReference type="AlphaFoldDB" id="A0A841QB34"/>
<feature type="signal peptide" evidence="1">
    <location>
        <begin position="1"/>
        <end position="20"/>
    </location>
</feature>
<organism evidence="2 3">
    <name type="scientific">Acetobacter lovaniensis</name>
    <dbReference type="NCBI Taxonomy" id="104100"/>
    <lineage>
        <taxon>Bacteria</taxon>
        <taxon>Pseudomonadati</taxon>
        <taxon>Pseudomonadota</taxon>
        <taxon>Alphaproteobacteria</taxon>
        <taxon>Acetobacterales</taxon>
        <taxon>Acetobacteraceae</taxon>
        <taxon>Acetobacter</taxon>
    </lineage>
</organism>
<evidence type="ECO:0000313" key="2">
    <source>
        <dbReference type="EMBL" id="MBB6455939.1"/>
    </source>
</evidence>
<gene>
    <name evidence="2" type="ORF">HNR55_000500</name>
</gene>
<dbReference type="PROSITE" id="PS51257">
    <property type="entry name" value="PROKAR_LIPOPROTEIN"/>
    <property type="match status" value="1"/>
</dbReference>
<dbReference type="Pfam" id="PF17963">
    <property type="entry name" value="Big_9"/>
    <property type="match status" value="1"/>
</dbReference>
<keyword evidence="3" id="KW-1185">Reference proteome</keyword>